<protein>
    <submittedName>
        <fullName evidence="1">Uncharacterized protein</fullName>
    </submittedName>
</protein>
<evidence type="ECO:0000313" key="2">
    <source>
        <dbReference type="Proteomes" id="UP001445076"/>
    </source>
</evidence>
<comment type="caution">
    <text evidence="1">The sequence shown here is derived from an EMBL/GenBank/DDBJ whole genome shotgun (WGS) entry which is preliminary data.</text>
</comment>
<reference evidence="1 2" key="1">
    <citation type="journal article" date="2024" name="BMC Genomics">
        <title>Genome assembly of redclaw crayfish (Cherax quadricarinatus) provides insights into its immune adaptation and hypoxia tolerance.</title>
        <authorList>
            <person name="Liu Z."/>
            <person name="Zheng J."/>
            <person name="Li H."/>
            <person name="Fang K."/>
            <person name="Wang S."/>
            <person name="He J."/>
            <person name="Zhou D."/>
            <person name="Weng S."/>
            <person name="Chi M."/>
            <person name="Gu Z."/>
            <person name="He J."/>
            <person name="Li F."/>
            <person name="Wang M."/>
        </authorList>
    </citation>
    <scope>NUCLEOTIDE SEQUENCE [LARGE SCALE GENOMIC DNA]</scope>
    <source>
        <strain evidence="1">ZL_2023a</strain>
    </source>
</reference>
<sequence>DNNNTGGEAKFFVKNYYTTTWTFLSSFTSTVPYTCYTTGMEAPMACMGRRLRRQKRTHMQVSQEEAASLGSSIQSELEGDLIEGLESAQEKFFFTVWRTSSTTATVTTYSTNRSVTISISIACTYPGILYNVC</sequence>
<name>A0AAW0W7D7_CHEQU</name>
<dbReference type="Proteomes" id="UP001445076">
    <property type="component" value="Unassembled WGS sequence"/>
</dbReference>
<keyword evidence="2" id="KW-1185">Reference proteome</keyword>
<dbReference type="EMBL" id="JARKIK010000083">
    <property type="protein sequence ID" value="KAK8725192.1"/>
    <property type="molecule type" value="Genomic_DNA"/>
</dbReference>
<accession>A0AAW0W7D7</accession>
<gene>
    <name evidence="1" type="ORF">OTU49_010745</name>
</gene>
<dbReference type="AlphaFoldDB" id="A0AAW0W7D7"/>
<feature type="non-terminal residue" evidence="1">
    <location>
        <position position="1"/>
    </location>
</feature>
<proteinExistence type="predicted"/>
<evidence type="ECO:0000313" key="1">
    <source>
        <dbReference type="EMBL" id="KAK8725192.1"/>
    </source>
</evidence>
<organism evidence="1 2">
    <name type="scientific">Cherax quadricarinatus</name>
    <name type="common">Australian red claw crayfish</name>
    <dbReference type="NCBI Taxonomy" id="27406"/>
    <lineage>
        <taxon>Eukaryota</taxon>
        <taxon>Metazoa</taxon>
        <taxon>Ecdysozoa</taxon>
        <taxon>Arthropoda</taxon>
        <taxon>Crustacea</taxon>
        <taxon>Multicrustacea</taxon>
        <taxon>Malacostraca</taxon>
        <taxon>Eumalacostraca</taxon>
        <taxon>Eucarida</taxon>
        <taxon>Decapoda</taxon>
        <taxon>Pleocyemata</taxon>
        <taxon>Astacidea</taxon>
        <taxon>Parastacoidea</taxon>
        <taxon>Parastacidae</taxon>
        <taxon>Cherax</taxon>
    </lineage>
</organism>